<dbReference type="AlphaFoldDB" id="A0A075MXF3"/>
<dbReference type="HOGENOM" id="CLU_2534796_0_0_2"/>
<dbReference type="KEGG" id="nev:NTE_01925"/>
<reference evidence="1 2" key="1">
    <citation type="journal article" date="2014" name="PLoS ONE">
        <title>Genome Sequence of Candidatus Nitrososphaera evergladensis from Group I.1b Enriched from Everglades Soil Reveals Novel Genomic Features of the Ammonia-Oxidizing Archaea.</title>
        <authorList>
            <person name="Zhalnina K.V."/>
            <person name="Dias R."/>
            <person name="Leonard M.T."/>
            <person name="Dorr de Quadros P."/>
            <person name="Camargo F.A."/>
            <person name="Drew J.C."/>
            <person name="Farmerie W.G."/>
            <person name="Daroub S.H."/>
            <person name="Triplett E.W."/>
        </authorList>
    </citation>
    <scope>NUCLEOTIDE SEQUENCE [LARGE SCALE GENOMIC DNA]</scope>
    <source>
        <strain evidence="1 2">SR1</strain>
    </source>
</reference>
<evidence type="ECO:0000313" key="1">
    <source>
        <dbReference type="EMBL" id="AIF83984.1"/>
    </source>
</evidence>
<dbReference type="RefSeq" id="WP_148700647.1">
    <property type="nucleotide sequence ID" value="NZ_CP007174.1"/>
</dbReference>
<dbReference type="STRING" id="1459636.NTE_01925"/>
<name>A0A075MXF3_9ARCH</name>
<proteinExistence type="predicted"/>
<dbReference type="Proteomes" id="UP000028194">
    <property type="component" value="Chromosome"/>
</dbReference>
<dbReference type="EMBL" id="CP007174">
    <property type="protein sequence ID" value="AIF83984.1"/>
    <property type="molecule type" value="Genomic_DNA"/>
</dbReference>
<evidence type="ECO:0000313" key="2">
    <source>
        <dbReference type="Proteomes" id="UP000028194"/>
    </source>
</evidence>
<keyword evidence="2" id="KW-1185">Reference proteome</keyword>
<accession>A0A075MXF3</accession>
<dbReference type="GeneID" id="41597673"/>
<sequence>MSFAPSSHDDNYNPDLRRAVEKALDSILGEDPKNALMRVLVESHGISFEGDRRSSLQDVEKALGTVLGAGSEIITELVRKELG</sequence>
<dbReference type="OrthoDB" id="376488at2157"/>
<organism evidence="1 2">
    <name type="scientific">Candidatus Nitrososphaera evergladensis SR1</name>
    <dbReference type="NCBI Taxonomy" id="1459636"/>
    <lineage>
        <taxon>Archaea</taxon>
        <taxon>Nitrososphaerota</taxon>
        <taxon>Nitrososphaeria</taxon>
        <taxon>Nitrososphaerales</taxon>
        <taxon>Nitrososphaeraceae</taxon>
        <taxon>Nitrososphaera</taxon>
    </lineage>
</organism>
<gene>
    <name evidence="1" type="ORF">NTE_01925</name>
</gene>
<protein>
    <submittedName>
        <fullName evidence="1">Uncharacterized protein</fullName>
    </submittedName>
</protein>